<dbReference type="AlphaFoldDB" id="A0A084QXG6"/>
<dbReference type="HOGENOM" id="CLU_042166_0_0_1"/>
<dbReference type="InterPro" id="IPR037473">
    <property type="entry name" value="Lcp-like"/>
</dbReference>
<dbReference type="PANTHER" id="PTHR37539">
    <property type="entry name" value="SECRETED PROTEIN-RELATED"/>
    <property type="match status" value="1"/>
</dbReference>
<feature type="transmembrane region" description="Helical" evidence="1">
    <location>
        <begin position="451"/>
        <end position="471"/>
    </location>
</feature>
<dbReference type="OrthoDB" id="6361347at2759"/>
<feature type="transmembrane region" description="Helical" evidence="1">
    <location>
        <begin position="364"/>
        <end position="383"/>
    </location>
</feature>
<gene>
    <name evidence="3" type="ORF">S40285_02603</name>
</gene>
<dbReference type="PANTHER" id="PTHR37539:SF1">
    <property type="entry name" value="ER-BOUND OXYGENASE MPAB_MPAB'_RUBBER OXYGENASE CATALYTIC DOMAIN-CONTAINING PROTEIN"/>
    <property type="match status" value="1"/>
</dbReference>
<dbReference type="OMA" id="FEFQYLP"/>
<dbReference type="STRING" id="1283841.A0A084QXG6"/>
<evidence type="ECO:0000259" key="2">
    <source>
        <dbReference type="Pfam" id="PF09995"/>
    </source>
</evidence>
<feature type="domain" description="ER-bound oxygenase mpaB/mpaB'/Rubber oxygenase catalytic" evidence="2">
    <location>
        <begin position="149"/>
        <end position="367"/>
    </location>
</feature>
<dbReference type="EMBL" id="KL659751">
    <property type="protein sequence ID" value="KFA68651.1"/>
    <property type="molecule type" value="Genomic_DNA"/>
</dbReference>
<proteinExistence type="predicted"/>
<evidence type="ECO:0000256" key="1">
    <source>
        <dbReference type="SAM" id="Phobius"/>
    </source>
</evidence>
<reference evidence="3 4" key="1">
    <citation type="journal article" date="2014" name="BMC Genomics">
        <title>Comparative genome sequencing reveals chemotype-specific gene clusters in the toxigenic black mold Stachybotrys.</title>
        <authorList>
            <person name="Semeiks J."/>
            <person name="Borek D."/>
            <person name="Otwinowski Z."/>
            <person name="Grishin N.V."/>
        </authorList>
    </citation>
    <scope>NUCLEOTIDE SEQUENCE [LARGE SCALE GENOMIC DNA]</scope>
    <source>
        <strain evidence="3 4">IBT 40285</strain>
    </source>
</reference>
<dbReference type="Proteomes" id="UP000028524">
    <property type="component" value="Unassembled WGS sequence"/>
</dbReference>
<organism evidence="3 4">
    <name type="scientific">Stachybotrys chlorohalonatus (strain IBT 40285)</name>
    <dbReference type="NCBI Taxonomy" id="1283841"/>
    <lineage>
        <taxon>Eukaryota</taxon>
        <taxon>Fungi</taxon>
        <taxon>Dikarya</taxon>
        <taxon>Ascomycota</taxon>
        <taxon>Pezizomycotina</taxon>
        <taxon>Sordariomycetes</taxon>
        <taxon>Hypocreomycetidae</taxon>
        <taxon>Hypocreales</taxon>
        <taxon>Stachybotryaceae</taxon>
        <taxon>Stachybotrys</taxon>
    </lineage>
</organism>
<keyword evidence="1" id="KW-0472">Membrane</keyword>
<keyword evidence="1" id="KW-0812">Transmembrane</keyword>
<dbReference type="GO" id="GO:0016491">
    <property type="term" value="F:oxidoreductase activity"/>
    <property type="evidence" value="ECO:0007669"/>
    <property type="project" value="InterPro"/>
</dbReference>
<dbReference type="Pfam" id="PF09995">
    <property type="entry name" value="MPAB_Lcp_cat"/>
    <property type="match status" value="1"/>
</dbReference>
<dbReference type="InterPro" id="IPR018713">
    <property type="entry name" value="MPAB/Lcp_cat_dom"/>
</dbReference>
<evidence type="ECO:0000313" key="4">
    <source>
        <dbReference type="Proteomes" id="UP000028524"/>
    </source>
</evidence>
<dbReference type="InParanoid" id="A0A084QXG6"/>
<sequence>MLFSTQTNNDDRVVWGHPYKWTEHHTSASDLNPLLFSYDKLAVDALNRLDEISPPVSKTWKCPHAAGPGQRDIYELLERHSAEDETLARLWNEVTAVPEWVDWEQIQRGQQVFYQFSSQIMFGVSIRIPTESGLVADAVELLYTSLVGGMGAYRVVETLGRTGGFGVRVARRRLLETLQHFMDMIDDVDSIKPGGRGFVSSVRVRLLHAAVRRRIMQLEKEKPGYFDMEELGMPINDLHCICTITAYSCAIVWLALPRQGVRLSRQQAVDFLAMWRWVGYVMGTPVDWMATPEQAKAMMESVMVCEIQPSANSKILANNILTAEAMVPPLFLKREYMTAITYQLNGHDLSQALDIDRPSFKYRAIVWFQCFAFICLGQLHPWLPASTQNNMKTDMKRLVQKMITGHKNEMMGGMQNVSKFEFQYIPELGKGTELGYFERIAATSRRPWMKAWLIMPVVGLAAFSMCWLASLPVRGVPLRMASLAMSPQALHHYSN</sequence>
<keyword evidence="4" id="KW-1185">Reference proteome</keyword>
<protein>
    <recommendedName>
        <fullName evidence="2">ER-bound oxygenase mpaB/mpaB'/Rubber oxygenase catalytic domain-containing protein</fullName>
    </recommendedName>
</protein>
<keyword evidence="1" id="KW-1133">Transmembrane helix</keyword>
<accession>A0A084QXG6</accession>
<evidence type="ECO:0000313" key="3">
    <source>
        <dbReference type="EMBL" id="KFA68651.1"/>
    </source>
</evidence>
<name>A0A084QXG6_STAC4</name>